<dbReference type="GO" id="GO:0072594">
    <property type="term" value="P:establishment of protein localization to organelle"/>
    <property type="evidence" value="ECO:0007669"/>
    <property type="project" value="TreeGrafter"/>
</dbReference>
<keyword evidence="4" id="KW-0967">Endosome</keyword>
<comment type="subcellular location">
    <subcellularLocation>
        <location evidence="1">Endosome membrane</location>
        <topology evidence="1">Single-pass type I membrane protein</topology>
    </subcellularLocation>
</comment>
<proteinExistence type="predicted"/>
<accession>A0A9Q1I3A1</accession>
<comment type="caution">
    <text evidence="10">The sequence shown here is derived from an EMBL/GenBank/DDBJ whole genome shotgun (WGS) entry which is preliminary data.</text>
</comment>
<dbReference type="AlphaFoldDB" id="A0A9Q1I3A1"/>
<evidence type="ECO:0000256" key="5">
    <source>
        <dbReference type="ARBA" id="ARBA00022989"/>
    </source>
</evidence>
<evidence type="ECO:0000313" key="10">
    <source>
        <dbReference type="EMBL" id="KAJ8278810.1"/>
    </source>
</evidence>
<keyword evidence="5" id="KW-1133">Transmembrane helix</keyword>
<evidence type="ECO:0000256" key="3">
    <source>
        <dbReference type="ARBA" id="ARBA00022729"/>
    </source>
</evidence>
<dbReference type="EMBL" id="JAFJMO010000004">
    <property type="protein sequence ID" value="KAJ8278810.1"/>
    <property type="molecule type" value="Genomic_DNA"/>
</dbReference>
<evidence type="ECO:0000256" key="8">
    <source>
        <dbReference type="SAM" id="MobiDB-lite"/>
    </source>
</evidence>
<dbReference type="InterPro" id="IPR048528">
    <property type="entry name" value="Lamp2-like_luminal"/>
</dbReference>
<evidence type="ECO:0000256" key="2">
    <source>
        <dbReference type="ARBA" id="ARBA00022692"/>
    </source>
</evidence>
<protein>
    <recommendedName>
        <fullName evidence="9">Lysosome-associated membrane glycoprotein 2-like luminal domain-containing protein</fullName>
    </recommendedName>
</protein>
<evidence type="ECO:0000259" key="9">
    <source>
        <dbReference type="Pfam" id="PF01299"/>
    </source>
</evidence>
<keyword evidence="11" id="KW-1185">Reference proteome</keyword>
<evidence type="ECO:0000313" key="11">
    <source>
        <dbReference type="Proteomes" id="UP001152803"/>
    </source>
</evidence>
<keyword evidence="7" id="KW-0325">Glycoprotein</keyword>
<keyword evidence="3" id="KW-0732">Signal</keyword>
<evidence type="ECO:0000256" key="7">
    <source>
        <dbReference type="ARBA" id="ARBA00023180"/>
    </source>
</evidence>
<dbReference type="Proteomes" id="UP001152803">
    <property type="component" value="Unassembled WGS sequence"/>
</dbReference>
<evidence type="ECO:0000256" key="4">
    <source>
        <dbReference type="ARBA" id="ARBA00022753"/>
    </source>
</evidence>
<evidence type="ECO:0000256" key="1">
    <source>
        <dbReference type="ARBA" id="ARBA00004530"/>
    </source>
</evidence>
<organism evidence="10 11">
    <name type="scientific">Conger conger</name>
    <name type="common">Conger eel</name>
    <name type="synonym">Muraena conger</name>
    <dbReference type="NCBI Taxonomy" id="82655"/>
    <lineage>
        <taxon>Eukaryota</taxon>
        <taxon>Metazoa</taxon>
        <taxon>Chordata</taxon>
        <taxon>Craniata</taxon>
        <taxon>Vertebrata</taxon>
        <taxon>Euteleostomi</taxon>
        <taxon>Actinopterygii</taxon>
        <taxon>Neopterygii</taxon>
        <taxon>Teleostei</taxon>
        <taxon>Anguilliformes</taxon>
        <taxon>Congridae</taxon>
        <taxon>Conger</taxon>
    </lineage>
</organism>
<gene>
    <name evidence="10" type="ORF">COCON_G00058760</name>
</gene>
<keyword evidence="6" id="KW-0472">Membrane</keyword>
<dbReference type="Gene3D" id="2.40.160.110">
    <property type="match status" value="1"/>
</dbReference>
<dbReference type="Pfam" id="PF01299">
    <property type="entry name" value="Lamp2-like_luminal"/>
    <property type="match status" value="1"/>
</dbReference>
<dbReference type="PANTHER" id="PTHR11506">
    <property type="entry name" value="LYSOSOME-ASSOCIATED MEMBRANE GLYCOPROTEIN"/>
    <property type="match status" value="1"/>
</dbReference>
<feature type="domain" description="Lysosome-associated membrane glycoprotein 2-like luminal" evidence="9">
    <location>
        <begin position="85"/>
        <end position="154"/>
    </location>
</feature>
<dbReference type="PANTHER" id="PTHR11506:SF30">
    <property type="entry name" value="LYSOSOME-ASSOCIATED MEMBRANE GLYCOPROTEIN 3"/>
    <property type="match status" value="1"/>
</dbReference>
<dbReference type="GO" id="GO:0005765">
    <property type="term" value="C:lysosomal membrane"/>
    <property type="evidence" value="ECO:0007669"/>
    <property type="project" value="TreeGrafter"/>
</dbReference>
<reference evidence="10" key="1">
    <citation type="journal article" date="2023" name="Science">
        <title>Genome structures resolve the early diversification of teleost fishes.</title>
        <authorList>
            <person name="Parey E."/>
            <person name="Louis A."/>
            <person name="Montfort J."/>
            <person name="Bouchez O."/>
            <person name="Roques C."/>
            <person name="Iampietro C."/>
            <person name="Lluch J."/>
            <person name="Castinel A."/>
            <person name="Donnadieu C."/>
            <person name="Desvignes T."/>
            <person name="Floi Bucao C."/>
            <person name="Jouanno E."/>
            <person name="Wen M."/>
            <person name="Mejri S."/>
            <person name="Dirks R."/>
            <person name="Jansen H."/>
            <person name="Henkel C."/>
            <person name="Chen W.J."/>
            <person name="Zahm M."/>
            <person name="Cabau C."/>
            <person name="Klopp C."/>
            <person name="Thompson A.W."/>
            <person name="Robinson-Rechavi M."/>
            <person name="Braasch I."/>
            <person name="Lecointre G."/>
            <person name="Bobe J."/>
            <person name="Postlethwait J.H."/>
            <person name="Berthelot C."/>
            <person name="Roest Crollius H."/>
            <person name="Guiguen Y."/>
        </authorList>
    </citation>
    <scope>NUCLEOTIDE SEQUENCE</scope>
    <source>
        <strain evidence="10">Concon-B</strain>
    </source>
</reference>
<evidence type="ECO:0000256" key="6">
    <source>
        <dbReference type="ARBA" id="ARBA00023136"/>
    </source>
</evidence>
<name>A0A9Q1I3A1_CONCO</name>
<dbReference type="GO" id="GO:0005886">
    <property type="term" value="C:plasma membrane"/>
    <property type="evidence" value="ECO:0007669"/>
    <property type="project" value="TreeGrafter"/>
</dbReference>
<keyword evidence="2" id="KW-0812">Transmembrane</keyword>
<sequence>MQQPCGAGRRLQMKDALVTLQQNVGALLICVLLWTGTSVAMETQQGTDLPSARKQEITPPPLGPRCTTPNTLHPPCPSPKQPPTACYDIMDSSESECMKTQMGVQYMVTVNKSMLYFNIHPSSTRVTGVCGQTTSILALNFTGGHLEFTFRKEAVAVVQQNT</sequence>
<feature type="region of interest" description="Disordered" evidence="8">
    <location>
        <begin position="45"/>
        <end position="66"/>
    </location>
</feature>
<dbReference type="InterPro" id="IPR002000">
    <property type="entry name" value="Lysosome-assoc_membr_glycop"/>
</dbReference>
<dbReference type="GO" id="GO:0031902">
    <property type="term" value="C:late endosome membrane"/>
    <property type="evidence" value="ECO:0007669"/>
    <property type="project" value="TreeGrafter"/>
</dbReference>